<comment type="cofactor">
    <cofactor evidence="1">
        <name>Co(2+)</name>
        <dbReference type="ChEBI" id="CHEBI:48828"/>
    </cofactor>
</comment>
<evidence type="ECO:0000256" key="22">
    <source>
        <dbReference type="SAM" id="MobiDB-lite"/>
    </source>
</evidence>
<dbReference type="FunFam" id="3.20.20.370:FF:000004">
    <property type="entry name" value="Related to Chitin deacetylase"/>
    <property type="match status" value="1"/>
</dbReference>
<sequence>MLILSRFNLLSASLFLASLSITRAALPTPSQYPPLDKISPANPNWTHIALKNVPSIPLNTKQLPHPDWSKDIITCSNEKQWGISYDDGPSVHTLELLKVLADRKINATFFIVGSRAMQNPDILLKTFQAGHQLALHTWSHSAMTTIPNDQIIADIVFNAMIVKQIIGLTPRFIRLPYGDIDDRVRAIIHNLGLVAVAWNVDSNDAAGATDVAAQFKLKANAGPKPYISLEHDILPNIKTQAAEALDAILSGTGGYKIMSISECLNQPAYDEGFWERVGTGSLPATANTAPPPLSQSVSVPGPSSGSSHGASSGSSNGAGKPAASNDAMPNRFSVIFPLTALMTALMSVLLFHVLKAN</sequence>
<evidence type="ECO:0000256" key="1">
    <source>
        <dbReference type="ARBA" id="ARBA00001941"/>
    </source>
</evidence>
<dbReference type="AlphaFoldDB" id="A0A177WRS0"/>
<dbReference type="Pfam" id="PF01522">
    <property type="entry name" value="Polysacc_deac_1"/>
    <property type="match status" value="1"/>
</dbReference>
<feature type="transmembrane region" description="Helical" evidence="23">
    <location>
        <begin position="334"/>
        <end position="354"/>
    </location>
</feature>
<dbReference type="InterPro" id="IPR050248">
    <property type="entry name" value="Polysacc_deacetylase_ArnD"/>
</dbReference>
<dbReference type="PANTHER" id="PTHR10587">
    <property type="entry name" value="GLYCOSYL TRANSFERASE-RELATED"/>
    <property type="match status" value="1"/>
</dbReference>
<organism evidence="26 27">
    <name type="scientific">Batrachochytrium dendrobatidis (strain JEL423)</name>
    <dbReference type="NCBI Taxonomy" id="403673"/>
    <lineage>
        <taxon>Eukaryota</taxon>
        <taxon>Fungi</taxon>
        <taxon>Fungi incertae sedis</taxon>
        <taxon>Chytridiomycota</taxon>
        <taxon>Chytridiomycota incertae sedis</taxon>
        <taxon>Chytridiomycetes</taxon>
        <taxon>Rhizophydiales</taxon>
        <taxon>Rhizophydiales incertae sedis</taxon>
        <taxon>Batrachochytrium</taxon>
    </lineage>
</organism>
<keyword evidence="15" id="KW-0119">Carbohydrate metabolism</keyword>
<evidence type="ECO:0000259" key="25">
    <source>
        <dbReference type="PROSITE" id="PS51677"/>
    </source>
</evidence>
<dbReference type="EC" id="3.5.1.41" evidence="20"/>
<comment type="catalytic activity">
    <reaction evidence="21">
        <text>[(1-&gt;4)-N-acetyl-beta-D-glucosaminyl](n) + n H2O = chitosan + n acetate</text>
        <dbReference type="Rhea" id="RHEA:10464"/>
        <dbReference type="Rhea" id="RHEA-COMP:9593"/>
        <dbReference type="Rhea" id="RHEA-COMP:9597"/>
        <dbReference type="ChEBI" id="CHEBI:15377"/>
        <dbReference type="ChEBI" id="CHEBI:17029"/>
        <dbReference type="ChEBI" id="CHEBI:30089"/>
        <dbReference type="ChEBI" id="CHEBI:57704"/>
        <dbReference type="EC" id="3.5.1.41"/>
    </reaction>
    <physiologicalReaction direction="left-to-right" evidence="21">
        <dbReference type="Rhea" id="RHEA:10465"/>
    </physiologicalReaction>
</comment>
<dbReference type="GO" id="GO:0004099">
    <property type="term" value="F:chitin deacetylase activity"/>
    <property type="evidence" value="ECO:0007669"/>
    <property type="project" value="UniProtKB-EC"/>
</dbReference>
<feature type="chain" id="PRO_5008077812" description="chitin deacetylase" evidence="24">
    <location>
        <begin position="25"/>
        <end position="357"/>
    </location>
</feature>
<keyword evidence="14" id="KW-0325">Glycoprotein</keyword>
<keyword evidence="11" id="KW-0378">Hydrolase</keyword>
<accession>A0A177WRS0</accession>
<name>A0A177WRS0_BATDL</name>
<dbReference type="PROSITE" id="PS51677">
    <property type="entry name" value="NODB"/>
    <property type="match status" value="1"/>
</dbReference>
<keyword evidence="7" id="KW-0964">Secreted</keyword>
<dbReference type="STRING" id="403673.A0A177WRS0"/>
<dbReference type="VEuPathDB" id="FungiDB:BDEG_25819"/>
<gene>
    <name evidence="26" type="ORF">BDEG_25819</name>
</gene>
<evidence type="ECO:0000256" key="7">
    <source>
        <dbReference type="ARBA" id="ARBA00022525"/>
    </source>
</evidence>
<keyword evidence="18" id="KW-0961">Cell wall biogenesis/degradation</keyword>
<dbReference type="InterPro" id="IPR002509">
    <property type="entry name" value="NODB_dom"/>
</dbReference>
<evidence type="ECO:0000256" key="2">
    <source>
        <dbReference type="ARBA" id="ARBA00004191"/>
    </source>
</evidence>
<reference evidence="26 27" key="1">
    <citation type="submission" date="2006-10" db="EMBL/GenBank/DDBJ databases">
        <title>The Genome Sequence of Batrachochytrium dendrobatidis JEL423.</title>
        <authorList>
            <consortium name="The Broad Institute Genome Sequencing Platform"/>
            <person name="Birren B."/>
            <person name="Lander E."/>
            <person name="Galagan J."/>
            <person name="Cuomo C."/>
            <person name="Devon K."/>
            <person name="Jaffe D."/>
            <person name="Butler J."/>
            <person name="Alvarez P."/>
            <person name="Gnerre S."/>
            <person name="Grabherr M."/>
            <person name="Kleber M."/>
            <person name="Mauceli E."/>
            <person name="Brockman W."/>
            <person name="Young S."/>
            <person name="LaButti K."/>
            <person name="Sykes S."/>
            <person name="DeCaprio D."/>
            <person name="Crawford M."/>
            <person name="Koehrsen M."/>
            <person name="Engels R."/>
            <person name="Montgomery P."/>
            <person name="Pearson M."/>
            <person name="Howarth C."/>
            <person name="Larson L."/>
            <person name="White J."/>
            <person name="O'Leary S."/>
            <person name="Kodira C."/>
            <person name="Zeng Q."/>
            <person name="Yandava C."/>
            <person name="Alvarado L."/>
            <person name="Longcore J."/>
            <person name="James T."/>
        </authorList>
    </citation>
    <scope>NUCLEOTIDE SEQUENCE [LARGE SCALE GENOMIC DNA]</scope>
    <source>
        <strain evidence="26 27">JEL423</strain>
    </source>
</reference>
<keyword evidence="16" id="KW-0170">Cobalt</keyword>
<keyword evidence="23" id="KW-0812">Transmembrane</keyword>
<keyword evidence="8" id="KW-0336">GPI-anchor</keyword>
<evidence type="ECO:0000256" key="13">
    <source>
        <dbReference type="ARBA" id="ARBA00023136"/>
    </source>
</evidence>
<keyword evidence="19" id="KW-0624">Polysaccharide degradation</keyword>
<evidence type="ECO:0000256" key="10">
    <source>
        <dbReference type="ARBA" id="ARBA00022729"/>
    </source>
</evidence>
<keyword evidence="6" id="KW-0134">Cell wall</keyword>
<keyword evidence="23" id="KW-1133">Transmembrane helix</keyword>
<evidence type="ECO:0000256" key="4">
    <source>
        <dbReference type="ARBA" id="ARBA00010973"/>
    </source>
</evidence>
<proteinExistence type="inferred from homology"/>
<evidence type="ECO:0000256" key="23">
    <source>
        <dbReference type="SAM" id="Phobius"/>
    </source>
</evidence>
<evidence type="ECO:0000256" key="11">
    <source>
        <dbReference type="ARBA" id="ARBA00022801"/>
    </source>
</evidence>
<dbReference type="InterPro" id="IPR011330">
    <property type="entry name" value="Glyco_hydro/deAcase_b/a-brl"/>
</dbReference>
<keyword evidence="13 23" id="KW-0472">Membrane</keyword>
<evidence type="ECO:0000256" key="16">
    <source>
        <dbReference type="ARBA" id="ARBA00023285"/>
    </source>
</evidence>
<evidence type="ECO:0000256" key="18">
    <source>
        <dbReference type="ARBA" id="ARBA00023316"/>
    </source>
</evidence>
<dbReference type="GO" id="GO:0046872">
    <property type="term" value="F:metal ion binding"/>
    <property type="evidence" value="ECO:0007669"/>
    <property type="project" value="UniProtKB-KW"/>
</dbReference>
<feature type="region of interest" description="Disordered" evidence="22">
    <location>
        <begin position="284"/>
        <end position="324"/>
    </location>
</feature>
<dbReference type="Gene3D" id="3.20.20.370">
    <property type="entry name" value="Glycoside hydrolase/deacetylase"/>
    <property type="match status" value="1"/>
</dbReference>
<feature type="domain" description="NodB homology" evidence="25">
    <location>
        <begin position="79"/>
        <end position="261"/>
    </location>
</feature>
<protein>
    <recommendedName>
        <fullName evidence="20">chitin deacetylase</fullName>
        <ecNumber evidence="20">3.5.1.41</ecNumber>
    </recommendedName>
</protein>
<keyword evidence="9" id="KW-0479">Metal-binding</keyword>
<evidence type="ECO:0000256" key="6">
    <source>
        <dbReference type="ARBA" id="ARBA00022512"/>
    </source>
</evidence>
<dbReference type="GO" id="GO:0000272">
    <property type="term" value="P:polysaccharide catabolic process"/>
    <property type="evidence" value="ECO:0007669"/>
    <property type="project" value="UniProtKB-KW"/>
</dbReference>
<dbReference type="eggNOG" id="ENOG502QRIP">
    <property type="taxonomic scope" value="Eukaryota"/>
</dbReference>
<dbReference type="GO" id="GO:0098552">
    <property type="term" value="C:side of membrane"/>
    <property type="evidence" value="ECO:0007669"/>
    <property type="project" value="UniProtKB-KW"/>
</dbReference>
<dbReference type="Proteomes" id="UP000077115">
    <property type="component" value="Unassembled WGS sequence"/>
</dbReference>
<evidence type="ECO:0000313" key="27">
    <source>
        <dbReference type="Proteomes" id="UP000077115"/>
    </source>
</evidence>
<evidence type="ECO:0000256" key="14">
    <source>
        <dbReference type="ARBA" id="ARBA00023180"/>
    </source>
</evidence>
<evidence type="ECO:0000256" key="8">
    <source>
        <dbReference type="ARBA" id="ARBA00022622"/>
    </source>
</evidence>
<comment type="similarity">
    <text evidence="4">Belongs to the polysaccharide deacetylase family.</text>
</comment>
<keyword evidence="5" id="KW-1003">Cell membrane</keyword>
<evidence type="ECO:0000256" key="17">
    <source>
        <dbReference type="ARBA" id="ARBA00023288"/>
    </source>
</evidence>
<keyword evidence="17" id="KW-0449">Lipoprotein</keyword>
<evidence type="ECO:0000256" key="9">
    <source>
        <dbReference type="ARBA" id="ARBA00022723"/>
    </source>
</evidence>
<dbReference type="GO" id="GO:0009272">
    <property type="term" value="P:fungal-type cell wall biogenesis"/>
    <property type="evidence" value="ECO:0007669"/>
    <property type="project" value="UniProtKB-ARBA"/>
</dbReference>
<dbReference type="OrthoDB" id="2145317at2759"/>
<evidence type="ECO:0000313" key="26">
    <source>
        <dbReference type="EMBL" id="OAJ42364.1"/>
    </source>
</evidence>
<keyword evidence="10 24" id="KW-0732">Signal</keyword>
<evidence type="ECO:0000256" key="21">
    <source>
        <dbReference type="ARBA" id="ARBA00048494"/>
    </source>
</evidence>
<evidence type="ECO:0000256" key="15">
    <source>
        <dbReference type="ARBA" id="ARBA00023277"/>
    </source>
</evidence>
<evidence type="ECO:0000256" key="19">
    <source>
        <dbReference type="ARBA" id="ARBA00023326"/>
    </source>
</evidence>
<evidence type="ECO:0000256" key="5">
    <source>
        <dbReference type="ARBA" id="ARBA00022475"/>
    </source>
</evidence>
<feature type="signal peptide" evidence="24">
    <location>
        <begin position="1"/>
        <end position="24"/>
    </location>
</feature>
<dbReference type="GO" id="GO:0005886">
    <property type="term" value="C:plasma membrane"/>
    <property type="evidence" value="ECO:0007669"/>
    <property type="project" value="UniProtKB-SubCell"/>
</dbReference>
<evidence type="ECO:0000256" key="12">
    <source>
        <dbReference type="ARBA" id="ARBA00023024"/>
    </source>
</evidence>
<dbReference type="EMBL" id="DS022307">
    <property type="protein sequence ID" value="OAJ42364.1"/>
    <property type="molecule type" value="Genomic_DNA"/>
</dbReference>
<dbReference type="GO" id="GO:0071555">
    <property type="term" value="P:cell wall organization"/>
    <property type="evidence" value="ECO:0007669"/>
    <property type="project" value="UniProtKB-KW"/>
</dbReference>
<evidence type="ECO:0000256" key="3">
    <source>
        <dbReference type="ARBA" id="ARBA00004609"/>
    </source>
</evidence>
<reference evidence="26 27" key="2">
    <citation type="submission" date="2016-05" db="EMBL/GenBank/DDBJ databases">
        <title>Lineage-specific infection strategies underlie the spectrum of fungal disease in amphibians.</title>
        <authorList>
            <person name="Cuomo C.A."/>
            <person name="Farrer R.A."/>
            <person name="James T."/>
            <person name="Longcore J."/>
            <person name="Birren B."/>
        </authorList>
    </citation>
    <scope>NUCLEOTIDE SEQUENCE [LARGE SCALE GENOMIC DNA]</scope>
    <source>
        <strain evidence="26 27">JEL423</strain>
    </source>
</reference>
<evidence type="ECO:0000256" key="24">
    <source>
        <dbReference type="SAM" id="SignalP"/>
    </source>
</evidence>
<evidence type="ECO:0000256" key="20">
    <source>
        <dbReference type="ARBA" id="ARBA00024056"/>
    </source>
</evidence>
<keyword evidence="12" id="KW-0146">Chitin degradation</keyword>
<comment type="subcellular location">
    <subcellularLocation>
        <location evidence="3">Cell membrane</location>
        <topology evidence="3">Lipid-anchor</topology>
        <topology evidence="3">GPI-anchor</topology>
    </subcellularLocation>
    <subcellularLocation>
        <location evidence="2">Secreted</location>
        <location evidence="2">Cell wall</location>
    </subcellularLocation>
</comment>
<dbReference type="PANTHER" id="PTHR10587:SF133">
    <property type="entry name" value="CHITIN DEACETYLASE 1-RELATED"/>
    <property type="match status" value="1"/>
</dbReference>
<dbReference type="GO" id="GO:0006032">
    <property type="term" value="P:chitin catabolic process"/>
    <property type="evidence" value="ECO:0007669"/>
    <property type="project" value="UniProtKB-KW"/>
</dbReference>
<dbReference type="SUPFAM" id="SSF88713">
    <property type="entry name" value="Glycoside hydrolase/deacetylase"/>
    <property type="match status" value="1"/>
</dbReference>